<keyword evidence="3" id="KW-1185">Reference proteome</keyword>
<keyword evidence="1" id="KW-0472">Membrane</keyword>
<keyword evidence="1" id="KW-1133">Transmembrane helix</keyword>
<gene>
    <name evidence="2" type="ORF">SBX64_06075</name>
</gene>
<comment type="caution">
    <text evidence="2">The sequence shown here is derived from an EMBL/GenBank/DDBJ whole genome shotgun (WGS) entry which is preliminary data.</text>
</comment>
<dbReference type="RefSeq" id="WP_318584524.1">
    <property type="nucleotide sequence ID" value="NZ_JAWRCP010000001.1"/>
</dbReference>
<evidence type="ECO:0000256" key="1">
    <source>
        <dbReference type="SAM" id="Phobius"/>
    </source>
</evidence>
<evidence type="ECO:0000313" key="2">
    <source>
        <dbReference type="EMBL" id="MDW6092108.1"/>
    </source>
</evidence>
<feature type="transmembrane region" description="Helical" evidence="1">
    <location>
        <begin position="12"/>
        <end position="31"/>
    </location>
</feature>
<dbReference type="Proteomes" id="UP001279860">
    <property type="component" value="Unassembled WGS sequence"/>
</dbReference>
<sequence length="98" mass="11080">MADMGIVELIEAGLAIGTGTCITAITGGMVWKMARQNPDLWCRTHWFYRDESGDVGTGSRDIVRFCDSRKRRLSVFRFREMSLSCLSKGAFLYHPRAT</sequence>
<organism evidence="2 3">
    <name type="scientific">Vibrio rhizosphaerae</name>
    <dbReference type="NCBI Taxonomy" id="398736"/>
    <lineage>
        <taxon>Bacteria</taxon>
        <taxon>Pseudomonadati</taxon>
        <taxon>Pseudomonadota</taxon>
        <taxon>Gammaproteobacteria</taxon>
        <taxon>Vibrionales</taxon>
        <taxon>Vibrionaceae</taxon>
        <taxon>Vibrio</taxon>
    </lineage>
</organism>
<name>A0ABU4IT30_9VIBR</name>
<keyword evidence="1" id="KW-0812">Transmembrane</keyword>
<evidence type="ECO:0000313" key="3">
    <source>
        <dbReference type="Proteomes" id="UP001279860"/>
    </source>
</evidence>
<dbReference type="EMBL" id="JAWRCP010000001">
    <property type="protein sequence ID" value="MDW6092108.1"/>
    <property type="molecule type" value="Genomic_DNA"/>
</dbReference>
<proteinExistence type="predicted"/>
<accession>A0ABU4IT30</accession>
<protein>
    <submittedName>
        <fullName evidence="2">Uncharacterized protein</fullName>
    </submittedName>
</protein>
<reference evidence="2 3" key="1">
    <citation type="submission" date="2023-11" db="EMBL/GenBank/DDBJ databases">
        <title>Plant-associative lifestyle of Vibrio porteresiae and its evolutionary dynamics.</title>
        <authorList>
            <person name="Rameshkumar N."/>
            <person name="Kirti K."/>
        </authorList>
    </citation>
    <scope>NUCLEOTIDE SEQUENCE [LARGE SCALE GENOMIC DNA]</scope>
    <source>
        <strain evidence="2 3">MSSRF7</strain>
    </source>
</reference>